<evidence type="ECO:0000313" key="1">
    <source>
        <dbReference type="EMBL" id="RHZ88611.1"/>
    </source>
</evidence>
<dbReference type="InterPro" id="IPR029063">
    <property type="entry name" value="SAM-dependent_MTases_sf"/>
</dbReference>
<dbReference type="OrthoDB" id="2013972at2759"/>
<evidence type="ECO:0008006" key="3">
    <source>
        <dbReference type="Google" id="ProtNLM"/>
    </source>
</evidence>
<sequence length="267" mass="31078">MKFRRSNSRAPTWYWEKYWKICITQIINLYQHKSNESDDSHICSYISDTPTHGSKGRYIFSDKFDESERIKRKHFVIKYIFEGNFSAPVKDLLTNGCRVLDIVLEYTQSSFVGLDIFNMFPSEIKPNNTDFILADVRNNLPFESNYFDYIHLGCRRILKPGGWIEFQEIQHSMNNPGPCSEKFSSLANKWTNSKEIRTSPYSPNDLKKIPNITNINKIVKQIPLGSWGGKLGEEYEESLSVLLFYIAEPIAKMHNCPPEEINELINI</sequence>
<dbReference type="Gene3D" id="3.40.50.150">
    <property type="entry name" value="Vaccinia Virus protein VP39"/>
    <property type="match status" value="1"/>
</dbReference>
<name>A0A397JL05_9GLOM</name>
<dbReference type="Proteomes" id="UP000266861">
    <property type="component" value="Unassembled WGS sequence"/>
</dbReference>
<dbReference type="AlphaFoldDB" id="A0A397JL05"/>
<gene>
    <name evidence="1" type="ORF">Glove_21g373</name>
</gene>
<evidence type="ECO:0000313" key="2">
    <source>
        <dbReference type="Proteomes" id="UP000266861"/>
    </source>
</evidence>
<organism evidence="1 2">
    <name type="scientific">Diversispora epigaea</name>
    <dbReference type="NCBI Taxonomy" id="1348612"/>
    <lineage>
        <taxon>Eukaryota</taxon>
        <taxon>Fungi</taxon>
        <taxon>Fungi incertae sedis</taxon>
        <taxon>Mucoromycota</taxon>
        <taxon>Glomeromycotina</taxon>
        <taxon>Glomeromycetes</taxon>
        <taxon>Diversisporales</taxon>
        <taxon>Diversisporaceae</taxon>
        <taxon>Diversispora</taxon>
    </lineage>
</organism>
<dbReference type="SUPFAM" id="SSF53335">
    <property type="entry name" value="S-adenosyl-L-methionine-dependent methyltransferases"/>
    <property type="match status" value="1"/>
</dbReference>
<comment type="caution">
    <text evidence="1">The sequence shown here is derived from an EMBL/GenBank/DDBJ whole genome shotgun (WGS) entry which is preliminary data.</text>
</comment>
<keyword evidence="2" id="KW-1185">Reference proteome</keyword>
<dbReference type="EMBL" id="PQFF01000019">
    <property type="protein sequence ID" value="RHZ88611.1"/>
    <property type="molecule type" value="Genomic_DNA"/>
</dbReference>
<proteinExistence type="predicted"/>
<accession>A0A397JL05</accession>
<reference evidence="1 2" key="1">
    <citation type="submission" date="2018-08" db="EMBL/GenBank/DDBJ databases">
        <title>Genome and evolution of the arbuscular mycorrhizal fungus Diversispora epigaea (formerly Glomus versiforme) and its bacterial endosymbionts.</title>
        <authorList>
            <person name="Sun X."/>
            <person name="Fei Z."/>
            <person name="Harrison M."/>
        </authorList>
    </citation>
    <scope>NUCLEOTIDE SEQUENCE [LARGE SCALE GENOMIC DNA]</scope>
    <source>
        <strain evidence="1 2">IT104</strain>
    </source>
</reference>
<protein>
    <recommendedName>
        <fullName evidence="3">Methyltransferase type 11 domain-containing protein</fullName>
    </recommendedName>
</protein>